<reference evidence="1" key="1">
    <citation type="journal article" date="2021" name="Microb. Physiol.">
        <title>Proteogenomic Insights into the Physiology of Marine, Sulfate-Reducing, Filamentous Desulfonema limicola and Desulfonema magnum.</title>
        <authorList>
            <person name="Schnaars V."/>
            <person name="Wohlbrand L."/>
            <person name="Scheve S."/>
            <person name="Hinrichs C."/>
            <person name="Reinhardt R."/>
            <person name="Rabus R."/>
        </authorList>
    </citation>
    <scope>NUCLEOTIDE SEQUENCE</scope>
    <source>
        <strain evidence="1">5ac10</strain>
    </source>
</reference>
<organism evidence="1 2">
    <name type="scientific">Desulfonema limicola</name>
    <dbReference type="NCBI Taxonomy" id="45656"/>
    <lineage>
        <taxon>Bacteria</taxon>
        <taxon>Pseudomonadati</taxon>
        <taxon>Thermodesulfobacteriota</taxon>
        <taxon>Desulfobacteria</taxon>
        <taxon>Desulfobacterales</taxon>
        <taxon>Desulfococcaceae</taxon>
        <taxon>Desulfonema</taxon>
    </lineage>
</organism>
<protein>
    <submittedName>
        <fullName evidence="1">Zinc- or iron-chelating domain-containing protein</fullName>
    </submittedName>
</protein>
<dbReference type="RefSeq" id="WP_207691174.1">
    <property type="nucleotide sequence ID" value="NZ_CP061799.1"/>
</dbReference>
<proteinExistence type="predicted"/>
<accession>A0A975B613</accession>
<dbReference type="EMBL" id="CP061799">
    <property type="protein sequence ID" value="QTA79419.1"/>
    <property type="molecule type" value="Genomic_DNA"/>
</dbReference>
<dbReference type="InterPro" id="IPR005358">
    <property type="entry name" value="Puta_zinc/iron-chelating_dom"/>
</dbReference>
<dbReference type="KEGG" id="dli:dnl_16890"/>
<sequence length="243" mass="28350">MENEITAMALDDIFRFECSSKISCFNECCRDLSQFLTPYDIVRLKNNIGLSSDVFIEKYTTQHMGPETGLPIVVIRQDPANGFQCPFLSNEGCMVYQDRPGSCRTYPLARLAYRSRETGQINEQYVMLQEDHCKGRYQKKTQTVRQWIKEQGLDTYNQMNDLFMEIISLKNQFHPAPLDVKERHMFQLACYDLDNFRKQVFNNNLAETMDVDPACLEAAENDDVELMKLGFQWIKQAVFNEKQ</sequence>
<dbReference type="AlphaFoldDB" id="A0A975B613"/>
<gene>
    <name evidence="1" type="ORF">dnl_16890</name>
</gene>
<dbReference type="PANTHER" id="PTHR35866:SF1">
    <property type="entry name" value="YKGJ FAMILY CYSTEINE CLUSTER PROTEIN"/>
    <property type="match status" value="1"/>
</dbReference>
<keyword evidence="2" id="KW-1185">Reference proteome</keyword>
<dbReference type="PANTHER" id="PTHR35866">
    <property type="entry name" value="PUTATIVE-RELATED"/>
    <property type="match status" value="1"/>
</dbReference>
<evidence type="ECO:0000313" key="1">
    <source>
        <dbReference type="EMBL" id="QTA79419.1"/>
    </source>
</evidence>
<dbReference type="Proteomes" id="UP000663720">
    <property type="component" value="Chromosome"/>
</dbReference>
<name>A0A975B613_9BACT</name>
<dbReference type="Pfam" id="PF03692">
    <property type="entry name" value="CxxCxxCC"/>
    <property type="match status" value="1"/>
</dbReference>
<evidence type="ECO:0000313" key="2">
    <source>
        <dbReference type="Proteomes" id="UP000663720"/>
    </source>
</evidence>